<keyword evidence="1" id="KW-0812">Transmembrane</keyword>
<proteinExistence type="predicted"/>
<organism evidence="2 3">
    <name type="scientific">Paracoccus marinaquae</name>
    <dbReference type="NCBI Taxonomy" id="2841926"/>
    <lineage>
        <taxon>Bacteria</taxon>
        <taxon>Pseudomonadati</taxon>
        <taxon>Pseudomonadota</taxon>
        <taxon>Alphaproteobacteria</taxon>
        <taxon>Rhodobacterales</taxon>
        <taxon>Paracoccaceae</taxon>
        <taxon>Paracoccus</taxon>
    </lineage>
</organism>
<protein>
    <recommendedName>
        <fullName evidence="4">DUF304 domain-containing protein</fullName>
    </recommendedName>
</protein>
<dbReference type="Proteomes" id="UP001166191">
    <property type="component" value="Unassembled WGS sequence"/>
</dbReference>
<keyword evidence="1" id="KW-1133">Transmembrane helix</keyword>
<evidence type="ECO:0000313" key="3">
    <source>
        <dbReference type="Proteomes" id="UP001166191"/>
    </source>
</evidence>
<dbReference type="RefSeq" id="WP_216034416.1">
    <property type="nucleotide sequence ID" value="NZ_JAHKNG010000041.1"/>
</dbReference>
<comment type="caution">
    <text evidence="2">The sequence shown here is derived from an EMBL/GenBank/DDBJ whole genome shotgun (WGS) entry which is preliminary data.</text>
</comment>
<keyword evidence="1" id="KW-0472">Membrane</keyword>
<evidence type="ECO:0000256" key="1">
    <source>
        <dbReference type="SAM" id="Phobius"/>
    </source>
</evidence>
<name>A0ABS6ANM0_9RHOB</name>
<dbReference type="EMBL" id="JAHKNG010000041">
    <property type="protein sequence ID" value="MBU3031796.1"/>
    <property type="molecule type" value="Genomic_DNA"/>
</dbReference>
<sequence>MIAQTAPAGGITVPEGWRHILQPGEVIHWQGRPRPTYLPQWPDLVRASIGLVAVGSSQFWLLGADQPNRLTAIAGTVFWIGLAQAAIALVWGHLDRRRQFYTLSDRHAFIARSLPVPSRRLESWPLEKMTDITLQDGRFGSVWFATRTLHSGEGKETRRIGFEGIAEARKVFGLLTELRDARLRQGDDMTTEGQ</sequence>
<reference evidence="2" key="1">
    <citation type="submission" date="2021-06" db="EMBL/GenBank/DDBJ databases">
        <title>Paracoccus bacterium XHP0099 sp. nov., isolated from the surface waters of the Yellow Sea.</title>
        <authorList>
            <person name="Xue H."/>
            <person name="Zhang D."/>
        </authorList>
    </citation>
    <scope>NUCLEOTIDE SEQUENCE</scope>
    <source>
        <strain evidence="2">XHP0099</strain>
    </source>
</reference>
<accession>A0ABS6ANM0</accession>
<evidence type="ECO:0008006" key="4">
    <source>
        <dbReference type="Google" id="ProtNLM"/>
    </source>
</evidence>
<keyword evidence="3" id="KW-1185">Reference proteome</keyword>
<gene>
    <name evidence="2" type="ORF">KNW02_16950</name>
</gene>
<feature type="transmembrane region" description="Helical" evidence="1">
    <location>
        <begin position="70"/>
        <end position="91"/>
    </location>
</feature>
<evidence type="ECO:0000313" key="2">
    <source>
        <dbReference type="EMBL" id="MBU3031796.1"/>
    </source>
</evidence>